<dbReference type="Proteomes" id="UP000613177">
    <property type="component" value="Unassembled WGS sequence"/>
</dbReference>
<feature type="compositionally biased region" description="Low complexity" evidence="1">
    <location>
        <begin position="494"/>
        <end position="517"/>
    </location>
</feature>
<organism evidence="2 3">
    <name type="scientific">Thamnidium elegans</name>
    <dbReference type="NCBI Taxonomy" id="101142"/>
    <lineage>
        <taxon>Eukaryota</taxon>
        <taxon>Fungi</taxon>
        <taxon>Fungi incertae sedis</taxon>
        <taxon>Mucoromycota</taxon>
        <taxon>Mucoromycotina</taxon>
        <taxon>Mucoromycetes</taxon>
        <taxon>Mucorales</taxon>
        <taxon>Mucorineae</taxon>
        <taxon>Mucoraceae</taxon>
        <taxon>Thamnidium</taxon>
    </lineage>
</organism>
<feature type="region of interest" description="Disordered" evidence="1">
    <location>
        <begin position="396"/>
        <end position="523"/>
    </location>
</feature>
<name>A0A8H7VRT7_9FUNG</name>
<reference evidence="2" key="1">
    <citation type="submission" date="2021-01" db="EMBL/GenBank/DDBJ databases">
        <title>Metabolic potential, ecology and presence of endohyphal bacteria is reflected in genomic diversity of Mucoromycotina.</title>
        <authorList>
            <person name="Muszewska A."/>
            <person name="Okrasinska A."/>
            <person name="Steczkiewicz K."/>
            <person name="Drgas O."/>
            <person name="Orlowska M."/>
            <person name="Perlinska-Lenart U."/>
            <person name="Aleksandrzak-Piekarczyk T."/>
            <person name="Szatraj K."/>
            <person name="Zielenkiewicz U."/>
            <person name="Pilsyk S."/>
            <person name="Malc E."/>
            <person name="Mieczkowski P."/>
            <person name="Kruszewska J.S."/>
            <person name="Biernat P."/>
            <person name="Pawlowska J."/>
        </authorList>
    </citation>
    <scope>NUCLEOTIDE SEQUENCE</scope>
    <source>
        <strain evidence="2">WA0000018081</strain>
    </source>
</reference>
<feature type="region of interest" description="Disordered" evidence="1">
    <location>
        <begin position="259"/>
        <end position="311"/>
    </location>
</feature>
<feature type="region of interest" description="Disordered" evidence="1">
    <location>
        <begin position="42"/>
        <end position="182"/>
    </location>
</feature>
<keyword evidence="3" id="KW-1185">Reference proteome</keyword>
<feature type="compositionally biased region" description="Basic and acidic residues" evidence="1">
    <location>
        <begin position="157"/>
        <end position="167"/>
    </location>
</feature>
<evidence type="ECO:0000256" key="1">
    <source>
        <dbReference type="SAM" id="MobiDB-lite"/>
    </source>
</evidence>
<evidence type="ECO:0000313" key="2">
    <source>
        <dbReference type="EMBL" id="KAG2228997.1"/>
    </source>
</evidence>
<dbReference type="EMBL" id="JAEPRE010000325">
    <property type="protein sequence ID" value="KAG2228997.1"/>
    <property type="molecule type" value="Genomic_DNA"/>
</dbReference>
<proteinExistence type="predicted"/>
<dbReference type="AlphaFoldDB" id="A0A8H7VRT7"/>
<feature type="compositionally biased region" description="Polar residues" evidence="1">
    <location>
        <begin position="58"/>
        <end position="82"/>
    </location>
</feature>
<feature type="compositionally biased region" description="Polar residues" evidence="1">
    <location>
        <begin position="417"/>
        <end position="469"/>
    </location>
</feature>
<evidence type="ECO:0000313" key="3">
    <source>
        <dbReference type="Proteomes" id="UP000613177"/>
    </source>
</evidence>
<protein>
    <submittedName>
        <fullName evidence="2">Uncharacterized protein</fullName>
    </submittedName>
</protein>
<feature type="region of interest" description="Disordered" evidence="1">
    <location>
        <begin position="1"/>
        <end position="21"/>
    </location>
</feature>
<feature type="compositionally biased region" description="Polar residues" evidence="1">
    <location>
        <begin position="291"/>
        <end position="304"/>
    </location>
</feature>
<sequence length="624" mass="71391">MPSLSTWFGEDPNSPTSKSILNGSIITRSSTDKSIILGPTKTNFASSLYGGLKRTDDGSNLTKNQQSSSRHNRQLDNNNNSIKEYRSPRGPSYMGEKGFSHRSAADKPSSSDRKYNNMGSPPHTKRNDRFNNNNNINDIKGRRDQQSNRSNHKHNNNYHEDTERVPEWMDYTPEPENDSKDDDMQAQFANDLEQWKSNMKKRDGIAEPAVKTVAVVEKKLEESLSTLSLQPQESLAFFEEEQQQRRDNKGGSRFAKFFAKREEPEEVNQQPRSISLNDLFQGPTSSSSSSQVPQQHYRNQQSMMHQQQQQQQQQQAQQQALQQQQAQQQAQQLAQQQAQQQQQQQQQQHQQQAQQQQRVFSEQDILKSLGATKKNQEIVNEDAMGFNRVLQILSQPKPSLPNNEMSPQINHVKGSPSMMTGSPSDKSSTVSNRFGNNLPTSVLRQMSARSSEGRSPSLQSTKTSTTPMGYSNGMKLQQQQQQQHIPPHLQHGMPPQQQQPYFPYQQQQQQQQSQQPYSPGPMMDQRTFEQLAQFNGELHRGPPPPHFNNRNVTPNNEPFLPHMMMPPPLPPTGQRPMMTPPLHLQQQQMQLHMQPQPQRFPLQQRGDMMMPPHVMANGRVYFSN</sequence>
<feature type="compositionally biased region" description="Polar residues" evidence="1">
    <location>
        <begin position="267"/>
        <end position="284"/>
    </location>
</feature>
<accession>A0A8H7VRT7</accession>
<gene>
    <name evidence="2" type="ORF">INT48_004747</name>
</gene>
<feature type="compositionally biased region" description="Basic and acidic residues" evidence="1">
    <location>
        <begin position="103"/>
        <end position="115"/>
    </location>
</feature>
<comment type="caution">
    <text evidence="2">The sequence shown here is derived from an EMBL/GenBank/DDBJ whole genome shotgun (WGS) entry which is preliminary data.</text>
</comment>
<feature type="compositionally biased region" description="Polar residues" evidence="1">
    <location>
        <begin position="396"/>
        <end position="409"/>
    </location>
</feature>